<feature type="domain" description="Tetrapyrrole biosynthesis uroporphyrinogen III synthase" evidence="10">
    <location>
        <begin position="35"/>
        <end position="249"/>
    </location>
</feature>
<evidence type="ECO:0000256" key="8">
    <source>
        <dbReference type="ARBA" id="ARBA00048617"/>
    </source>
</evidence>
<dbReference type="PANTHER" id="PTHR38042">
    <property type="entry name" value="UROPORPHYRINOGEN-III SYNTHASE, CHLOROPLASTIC"/>
    <property type="match status" value="1"/>
</dbReference>
<dbReference type="EC" id="4.2.1.75" evidence="3 9"/>
<evidence type="ECO:0000256" key="6">
    <source>
        <dbReference type="ARBA" id="ARBA00037589"/>
    </source>
</evidence>
<evidence type="ECO:0000256" key="1">
    <source>
        <dbReference type="ARBA" id="ARBA00004772"/>
    </source>
</evidence>
<reference evidence="11 12" key="1">
    <citation type="submission" date="2017-02" db="EMBL/GenBank/DDBJ databases">
        <title>Whole genome sequencing of Metallibacterium scheffleri DSM 24874 (T).</title>
        <authorList>
            <person name="Kumar S."/>
            <person name="Patil P."/>
            <person name="Patil P.B."/>
        </authorList>
    </citation>
    <scope>NUCLEOTIDE SEQUENCE [LARGE SCALE GENOMIC DNA]</scope>
    <source>
        <strain evidence="11 12">DSM 24874</strain>
    </source>
</reference>
<evidence type="ECO:0000256" key="2">
    <source>
        <dbReference type="ARBA" id="ARBA00008133"/>
    </source>
</evidence>
<dbReference type="SUPFAM" id="SSF69618">
    <property type="entry name" value="HemD-like"/>
    <property type="match status" value="1"/>
</dbReference>
<evidence type="ECO:0000256" key="4">
    <source>
        <dbReference type="ARBA" id="ARBA00023239"/>
    </source>
</evidence>
<dbReference type="InterPro" id="IPR003754">
    <property type="entry name" value="4pyrrol_synth_uPrphyn_synth"/>
</dbReference>
<comment type="catalytic activity">
    <reaction evidence="8 9">
        <text>hydroxymethylbilane = uroporphyrinogen III + H2O</text>
        <dbReference type="Rhea" id="RHEA:18965"/>
        <dbReference type="ChEBI" id="CHEBI:15377"/>
        <dbReference type="ChEBI" id="CHEBI:57308"/>
        <dbReference type="ChEBI" id="CHEBI:57845"/>
        <dbReference type="EC" id="4.2.1.75"/>
    </reaction>
</comment>
<dbReference type="Gene3D" id="3.40.50.10090">
    <property type="match status" value="2"/>
</dbReference>
<keyword evidence="4 9" id="KW-0456">Lyase</keyword>
<gene>
    <name evidence="11" type="ORF">B1806_13155</name>
</gene>
<dbReference type="GO" id="GO:0006782">
    <property type="term" value="P:protoporphyrinogen IX biosynthetic process"/>
    <property type="evidence" value="ECO:0007669"/>
    <property type="project" value="UniProtKB-UniRule"/>
</dbReference>
<evidence type="ECO:0000313" key="11">
    <source>
        <dbReference type="EMBL" id="THD08326.1"/>
    </source>
</evidence>
<comment type="pathway">
    <text evidence="1 9">Porphyrin-containing compound metabolism; protoporphyrin-IX biosynthesis; coproporphyrinogen-III from 5-aminolevulinate: step 3/4.</text>
</comment>
<evidence type="ECO:0000256" key="3">
    <source>
        <dbReference type="ARBA" id="ARBA00013109"/>
    </source>
</evidence>
<keyword evidence="5 9" id="KW-0627">Porphyrin biosynthesis</keyword>
<comment type="function">
    <text evidence="6 9">Catalyzes cyclization of the linear tetrapyrrole, hydroxymethylbilane, to the macrocyclic uroporphyrinogen III.</text>
</comment>
<dbReference type="GO" id="GO:0004852">
    <property type="term" value="F:uroporphyrinogen-III synthase activity"/>
    <property type="evidence" value="ECO:0007669"/>
    <property type="project" value="UniProtKB-UniRule"/>
</dbReference>
<dbReference type="EMBL" id="MWQO01000050">
    <property type="protein sequence ID" value="THD08326.1"/>
    <property type="molecule type" value="Genomic_DNA"/>
</dbReference>
<evidence type="ECO:0000259" key="10">
    <source>
        <dbReference type="Pfam" id="PF02602"/>
    </source>
</evidence>
<dbReference type="RefSeq" id="WP_081125973.1">
    <property type="nucleotide sequence ID" value="NZ_LDOS01000001.1"/>
</dbReference>
<dbReference type="Pfam" id="PF02602">
    <property type="entry name" value="HEM4"/>
    <property type="match status" value="1"/>
</dbReference>
<dbReference type="InterPro" id="IPR039793">
    <property type="entry name" value="UROS/Hem4"/>
</dbReference>
<dbReference type="GO" id="GO:0006780">
    <property type="term" value="P:uroporphyrinogen III biosynthetic process"/>
    <property type="evidence" value="ECO:0007669"/>
    <property type="project" value="UniProtKB-UniRule"/>
</dbReference>
<dbReference type="STRING" id="993689.GCA_002077135_00549"/>
<evidence type="ECO:0000256" key="7">
    <source>
        <dbReference type="ARBA" id="ARBA00040167"/>
    </source>
</evidence>
<accession>A0A4S3KI24</accession>
<dbReference type="AlphaFoldDB" id="A0A4S3KI24"/>
<evidence type="ECO:0000256" key="5">
    <source>
        <dbReference type="ARBA" id="ARBA00023244"/>
    </source>
</evidence>
<evidence type="ECO:0000256" key="9">
    <source>
        <dbReference type="RuleBase" id="RU366031"/>
    </source>
</evidence>
<comment type="caution">
    <text evidence="11">The sequence shown here is derived from an EMBL/GenBank/DDBJ whole genome shotgun (WGS) entry which is preliminary data.</text>
</comment>
<protein>
    <recommendedName>
        <fullName evidence="7 9">Uroporphyrinogen-III synthase</fullName>
        <ecNumber evidence="3 9">4.2.1.75</ecNumber>
    </recommendedName>
</protein>
<dbReference type="PANTHER" id="PTHR38042:SF1">
    <property type="entry name" value="UROPORPHYRINOGEN-III SYNTHASE, CHLOROPLASTIC"/>
    <property type="match status" value="1"/>
</dbReference>
<keyword evidence="12" id="KW-1185">Reference proteome</keyword>
<dbReference type="CDD" id="cd06578">
    <property type="entry name" value="HemD"/>
    <property type="match status" value="1"/>
</dbReference>
<sequence>MKVSVSDVVATPAHASLRGATLVLTRAAGSARHEAQRVRALGGRALLLPGSRLAPAADASAARAALHAALRAPLCIFVSPAAVRAAARLDALAPGRRTRVLAVGAASARTLRRHGLTDVEFPARADSEGLLALPALQAPLTRVGLVGAPGGRELLPQALAARGARVLRAEVYQRLPARLDRRHLEPLRRTRAPLYVLLSSSEALAHLMRSLPAAARARLLTASVIASGARVAAQARAAGFAQVHQARSALSADLLAAAGAIHAQRALGHGTRT</sequence>
<dbReference type="UniPathway" id="UPA00251">
    <property type="reaction ID" value="UER00320"/>
</dbReference>
<comment type="similarity">
    <text evidence="2 9">Belongs to the uroporphyrinogen-III synthase family.</text>
</comment>
<organism evidence="11 12">
    <name type="scientific">Metallibacterium scheffleri</name>
    <dbReference type="NCBI Taxonomy" id="993689"/>
    <lineage>
        <taxon>Bacteria</taxon>
        <taxon>Pseudomonadati</taxon>
        <taxon>Pseudomonadota</taxon>
        <taxon>Gammaproteobacteria</taxon>
        <taxon>Lysobacterales</taxon>
        <taxon>Rhodanobacteraceae</taxon>
        <taxon>Metallibacterium</taxon>
    </lineage>
</organism>
<proteinExistence type="inferred from homology"/>
<name>A0A4S3KI24_9GAMM</name>
<dbReference type="InterPro" id="IPR036108">
    <property type="entry name" value="4pyrrol_syn_uPrphyn_synt_sf"/>
</dbReference>
<dbReference type="OrthoDB" id="9787650at2"/>
<dbReference type="Proteomes" id="UP000307749">
    <property type="component" value="Unassembled WGS sequence"/>
</dbReference>
<evidence type="ECO:0000313" key="12">
    <source>
        <dbReference type="Proteomes" id="UP000307749"/>
    </source>
</evidence>